<dbReference type="Proteomes" id="UP000766550">
    <property type="component" value="Unassembled WGS sequence"/>
</dbReference>
<dbReference type="Gene3D" id="3.40.47.10">
    <property type="match status" value="2"/>
</dbReference>
<dbReference type="Pfam" id="PF00108">
    <property type="entry name" value="Thiolase_N"/>
    <property type="match status" value="1"/>
</dbReference>
<gene>
    <name evidence="7" type="ORF">KTS45_04960</name>
</gene>
<dbReference type="InterPro" id="IPR016039">
    <property type="entry name" value="Thiolase-like"/>
</dbReference>
<dbReference type="PANTHER" id="PTHR18919:SF107">
    <property type="entry name" value="ACETYL-COA ACETYLTRANSFERASE, CYTOSOLIC"/>
    <property type="match status" value="1"/>
</dbReference>
<feature type="domain" description="Thiolase C-terminal" evidence="6">
    <location>
        <begin position="267"/>
        <end position="385"/>
    </location>
</feature>
<keyword evidence="2" id="KW-0808">Transferase</keyword>
<keyword evidence="4" id="KW-0012">Acyltransferase</keyword>
<dbReference type="EMBL" id="JAHQXF010000001">
    <property type="protein sequence ID" value="MBV0923544.1"/>
    <property type="molecule type" value="Genomic_DNA"/>
</dbReference>
<dbReference type="PROSITE" id="PS00737">
    <property type="entry name" value="THIOLASE_2"/>
    <property type="match status" value="1"/>
</dbReference>
<dbReference type="InterPro" id="IPR020613">
    <property type="entry name" value="Thiolase_CS"/>
</dbReference>
<sequence>MTDVVVVDGARTAHGALLGKLSERSATALGRAAVEGVLDRTGVEPDVVDWVCLGNAVQAGVGQVPARQVVVDSPLPDDCPATTTNEASGSGLRAIATAVDRIDAGRASTCLAGGMESMSNAPYLVRELRGGRRHGDTTLVDAMIHDSLWDESYDAHMGTLTDRIAERFDISREAQDEYARRSNHRAADAIEAGLFEREIAPVEVGDRLVTEDEGPRPETTVERLATLPPAFGEEGTITAGNASKLADGAGAVLLADAETADAAGVGPMAHVEDYAVSYRDPAEFSLAVADAVSELLDENDLSVADVDHFELNEAFAAQMVYVADELDIPPEKHNPLGGAVALGHPIGASGGILATTLVYAMEREDLDRGVVGMSVGGGGAIAMSLVR</sequence>
<dbReference type="GO" id="GO:0016747">
    <property type="term" value="F:acyltransferase activity, transferring groups other than amino-acyl groups"/>
    <property type="evidence" value="ECO:0007669"/>
    <property type="project" value="InterPro"/>
</dbReference>
<dbReference type="Pfam" id="PF02803">
    <property type="entry name" value="Thiolase_C"/>
    <property type="match status" value="1"/>
</dbReference>
<dbReference type="CDD" id="cd00751">
    <property type="entry name" value="thiolase"/>
    <property type="match status" value="1"/>
</dbReference>
<dbReference type="InterPro" id="IPR002155">
    <property type="entry name" value="Thiolase"/>
</dbReference>
<evidence type="ECO:0000256" key="4">
    <source>
        <dbReference type="ARBA" id="ARBA00023315"/>
    </source>
</evidence>
<dbReference type="InterPro" id="IPR020616">
    <property type="entry name" value="Thiolase_N"/>
</dbReference>
<feature type="domain" description="Thiolase N-terminal" evidence="5">
    <location>
        <begin position="4"/>
        <end position="257"/>
    </location>
</feature>
<keyword evidence="3" id="KW-0414">Isoprene biosynthesis</keyword>
<comment type="similarity">
    <text evidence="1">Belongs to the thiolase-like superfamily. Thiolase family.</text>
</comment>
<proteinExistence type="inferred from homology"/>
<evidence type="ECO:0000256" key="3">
    <source>
        <dbReference type="ARBA" id="ARBA00023229"/>
    </source>
</evidence>
<evidence type="ECO:0000259" key="6">
    <source>
        <dbReference type="Pfam" id="PF02803"/>
    </source>
</evidence>
<organism evidence="7 8">
    <name type="scientific">Haloarcula limicola</name>
    <dbReference type="NCBI Taxonomy" id="1429915"/>
    <lineage>
        <taxon>Archaea</taxon>
        <taxon>Methanobacteriati</taxon>
        <taxon>Methanobacteriota</taxon>
        <taxon>Stenosarchaea group</taxon>
        <taxon>Halobacteria</taxon>
        <taxon>Halobacteriales</taxon>
        <taxon>Haloarculaceae</taxon>
        <taxon>Haloarcula</taxon>
    </lineage>
</organism>
<dbReference type="PANTHER" id="PTHR18919">
    <property type="entry name" value="ACETYL-COA C-ACYLTRANSFERASE"/>
    <property type="match status" value="1"/>
</dbReference>
<protein>
    <submittedName>
        <fullName evidence="7">Thiolase family protein</fullName>
    </submittedName>
</protein>
<accession>A0A8J7Y8A9</accession>
<dbReference type="NCBIfam" id="TIGR01930">
    <property type="entry name" value="AcCoA-C-Actrans"/>
    <property type="match status" value="1"/>
</dbReference>
<evidence type="ECO:0000256" key="1">
    <source>
        <dbReference type="ARBA" id="ARBA00010982"/>
    </source>
</evidence>
<keyword evidence="8" id="KW-1185">Reference proteome</keyword>
<dbReference type="GO" id="GO:0008299">
    <property type="term" value="P:isoprenoid biosynthetic process"/>
    <property type="evidence" value="ECO:0007669"/>
    <property type="project" value="UniProtKB-KW"/>
</dbReference>
<reference evidence="7 8" key="1">
    <citation type="submission" date="2021-06" db="EMBL/GenBank/DDBJ databases">
        <title>New haloarchaea isolates fom saline soil.</title>
        <authorList>
            <person name="Duran-Viseras A."/>
            <person name="Sanchez-Porro C.S."/>
            <person name="Ventosa A."/>
        </authorList>
    </citation>
    <scope>NUCLEOTIDE SEQUENCE [LARGE SCALE GENOMIC DNA]</scope>
    <source>
        <strain evidence="7 8">JCM 183640</strain>
    </source>
</reference>
<dbReference type="SUPFAM" id="SSF53901">
    <property type="entry name" value="Thiolase-like"/>
    <property type="match status" value="2"/>
</dbReference>
<comment type="caution">
    <text evidence="7">The sequence shown here is derived from an EMBL/GenBank/DDBJ whole genome shotgun (WGS) entry which is preliminary data.</text>
</comment>
<evidence type="ECO:0000259" key="5">
    <source>
        <dbReference type="Pfam" id="PF00108"/>
    </source>
</evidence>
<evidence type="ECO:0000313" key="7">
    <source>
        <dbReference type="EMBL" id="MBV0923544.1"/>
    </source>
</evidence>
<dbReference type="PIRSF" id="PIRSF000429">
    <property type="entry name" value="Ac-CoA_Ac_transf"/>
    <property type="match status" value="1"/>
</dbReference>
<dbReference type="OrthoDB" id="25212at2157"/>
<evidence type="ECO:0000313" key="8">
    <source>
        <dbReference type="Proteomes" id="UP000766550"/>
    </source>
</evidence>
<dbReference type="AlphaFoldDB" id="A0A8J7Y8A9"/>
<dbReference type="InterPro" id="IPR020617">
    <property type="entry name" value="Thiolase_C"/>
</dbReference>
<name>A0A8J7Y8A9_9EURY</name>
<dbReference type="RefSeq" id="WP_162316668.1">
    <property type="nucleotide sequence ID" value="NZ_JAHQXF010000001.1"/>
</dbReference>
<evidence type="ECO:0000256" key="2">
    <source>
        <dbReference type="ARBA" id="ARBA00022679"/>
    </source>
</evidence>